<dbReference type="Pfam" id="PF00391">
    <property type="entry name" value="PEP-utilizers"/>
    <property type="match status" value="1"/>
</dbReference>
<protein>
    <recommendedName>
        <fullName evidence="6">Phosphoenolpyruvate synthase</fullName>
    </recommendedName>
</protein>
<dbReference type="Proteomes" id="UP001064782">
    <property type="component" value="Unassembled WGS sequence"/>
</dbReference>
<dbReference type="EMBL" id="BRZI01000002">
    <property type="protein sequence ID" value="GLD28618.1"/>
    <property type="molecule type" value="Genomic_DNA"/>
</dbReference>
<evidence type="ECO:0008006" key="6">
    <source>
        <dbReference type="Google" id="ProtNLM"/>
    </source>
</evidence>
<organism evidence="4 5">
    <name type="scientific">Mycobacterium kiyosense</name>
    <dbReference type="NCBI Taxonomy" id="2871094"/>
    <lineage>
        <taxon>Bacteria</taxon>
        <taxon>Bacillati</taxon>
        <taxon>Actinomycetota</taxon>
        <taxon>Actinomycetes</taxon>
        <taxon>Mycobacteriales</taxon>
        <taxon>Mycobacteriaceae</taxon>
        <taxon>Mycobacterium</taxon>
    </lineage>
</organism>
<dbReference type="GO" id="GO:0016301">
    <property type="term" value="F:kinase activity"/>
    <property type="evidence" value="ECO:0007669"/>
    <property type="project" value="InterPro"/>
</dbReference>
<evidence type="ECO:0000259" key="2">
    <source>
        <dbReference type="Pfam" id="PF01326"/>
    </source>
</evidence>
<reference evidence="4" key="1">
    <citation type="submission" date="2022-08" db="EMBL/GenBank/DDBJ databases">
        <title>Mycobacterium kiyosense sp. nov., scotochromogenic slow-glowing species isolated from respiratory specimens.</title>
        <authorList>
            <person name="Fukano H."/>
            <person name="Kazumi Y."/>
            <person name="Sakagami N."/>
            <person name="Ato M."/>
            <person name="Mitarai S."/>
            <person name="Hoshino Y."/>
        </authorList>
    </citation>
    <scope>NUCLEOTIDE SEQUENCE</scope>
    <source>
        <strain evidence="4">1413</strain>
        <strain evidence="3">SRL2020-028</strain>
    </source>
</reference>
<dbReference type="RefSeq" id="WP_238304886.1">
    <property type="nucleotide sequence ID" value="NZ_BRXF01000001.1"/>
</dbReference>
<proteinExistence type="predicted"/>
<dbReference type="GO" id="GO:0005524">
    <property type="term" value="F:ATP binding"/>
    <property type="evidence" value="ECO:0007669"/>
    <property type="project" value="InterPro"/>
</dbReference>
<feature type="domain" description="PEP-utilising enzyme mobile" evidence="1">
    <location>
        <begin position="787"/>
        <end position="856"/>
    </location>
</feature>
<gene>
    <name evidence="4" type="ORF">Mkiyose1413_05010</name>
    <name evidence="3" type="ORF">SRL2020028_00700</name>
</gene>
<dbReference type="InterPro" id="IPR002192">
    <property type="entry name" value="PPDK_AMP/ATP-bd"/>
</dbReference>
<dbReference type="InterPro" id="IPR013815">
    <property type="entry name" value="ATP_grasp_subdomain_1"/>
</dbReference>
<dbReference type="Gene3D" id="3.50.30.10">
    <property type="entry name" value="Phosphohistidine domain"/>
    <property type="match status" value="1"/>
</dbReference>
<evidence type="ECO:0000313" key="4">
    <source>
        <dbReference type="EMBL" id="GLD28618.1"/>
    </source>
</evidence>
<dbReference type="PANTHER" id="PTHR43615:SF1">
    <property type="entry name" value="PPDK_N DOMAIN-CONTAINING PROTEIN"/>
    <property type="match status" value="1"/>
</dbReference>
<dbReference type="EMBL" id="BRXE01000001">
    <property type="protein sequence ID" value="GLB80814.1"/>
    <property type="molecule type" value="Genomic_DNA"/>
</dbReference>
<dbReference type="InterPro" id="IPR008279">
    <property type="entry name" value="PEP-util_enz_mobile_dom"/>
</dbReference>
<feature type="domain" description="Pyruvate phosphate dikinase AMP/ATP-binding" evidence="2">
    <location>
        <begin position="26"/>
        <end position="327"/>
    </location>
</feature>
<dbReference type="Proteomes" id="UP001165663">
    <property type="component" value="Unassembled WGS sequence"/>
</dbReference>
<sequence length="869" mass="93829">MPKEPARVAGAAVLWLDECTPEMAGAVGGKARGLYDLRALDLAVPDGFVVTTTAYRNAVVAAGLDTMLPEILAGTGDPAADRHASEEIASLFADMTLPGEVTTAIRAAWERLGTGPVAVRSSAIAEDREDASFAGQQETELWVVGCAAVERSIIRCWASLFTPQAIGYRARVGVAPEDVAIAVVVQRMVPAAAAGVAMTLEPVTGDRSQIYLESALGLGEGVVKGDVETDRFWIDKATGEISRCEIAAQSRAHRFDRLTSTVRLVELAPDEGSAPSISDEVARRIAQLGLRIEKAAGRPMDIEWAVDAYGEVHLVQGRPETVWSNRPDPPGAAEPHWRAISVTNFGSPPDATWSTTNAGEAVPGVQSPLGASIFEEHAELAFRETFKVIGALSPEEARYTPDRANRIIGFHFGRCALRVDLLCDWVDRIPGGNGEATAKDIFGYVPDGYVRRRQFRHYPRVLSRMWVPFVKYPRIVAGQRADARSYWSESLRTLPGLDADATRRLLAEAIPRTGRTIVDHTTLVFGAVQPAFEQLVKLAKSAGIDPQRLMAGHGGHEETEVLVDLWECAHDRMSLAQFIDRYGFHGPAEGDLLSVPWREDPAPVIRLIETYRSLREEDSPAAAARRRIADREAAERELIARVPAVKRPVARLLLKLARRYVPMRGIGKGAFVQNFDVIRAAARHLGDLLVADGVLDHRDDVFMLTANEIVSADSAGFRDAVTQRRVIHQIYTSMDVPAVWVGVPEPVVDQPVIDPAAETISGVAASPGVVEAPVRVALDPGTCEIVPGEILVARDTDPGWASLMFVSGGLVADIGGVMSHTAVVARELGIPCVVSTGHAVRMLRTGDVIRLDGGNGLIQIVRRVDPASA</sequence>
<evidence type="ECO:0000259" key="1">
    <source>
        <dbReference type="Pfam" id="PF00391"/>
    </source>
</evidence>
<dbReference type="InterPro" id="IPR051549">
    <property type="entry name" value="PEP_Utilizing_Enz"/>
</dbReference>
<dbReference type="Gene3D" id="3.30.470.20">
    <property type="entry name" value="ATP-grasp fold, B domain"/>
    <property type="match status" value="1"/>
</dbReference>
<dbReference type="InterPro" id="IPR036637">
    <property type="entry name" value="Phosphohistidine_dom_sf"/>
</dbReference>
<accession>A0A9P3Q0J2</accession>
<dbReference type="SUPFAM" id="SSF52009">
    <property type="entry name" value="Phosphohistidine domain"/>
    <property type="match status" value="1"/>
</dbReference>
<dbReference type="Gene3D" id="3.30.1490.20">
    <property type="entry name" value="ATP-grasp fold, A domain"/>
    <property type="match status" value="1"/>
</dbReference>
<dbReference type="SUPFAM" id="SSF56059">
    <property type="entry name" value="Glutathione synthetase ATP-binding domain-like"/>
    <property type="match status" value="1"/>
</dbReference>
<dbReference type="AlphaFoldDB" id="A0A9P3Q0J2"/>
<name>A0A9P3Q0J2_9MYCO</name>
<keyword evidence="5" id="KW-1185">Reference proteome</keyword>
<dbReference type="PANTHER" id="PTHR43615">
    <property type="entry name" value="PHOSPHOENOLPYRUVATE SYNTHASE-RELATED"/>
    <property type="match status" value="1"/>
</dbReference>
<dbReference type="GeneID" id="83627128"/>
<comment type="caution">
    <text evidence="4">The sequence shown here is derived from an EMBL/GenBank/DDBJ whole genome shotgun (WGS) entry which is preliminary data.</text>
</comment>
<evidence type="ECO:0000313" key="3">
    <source>
        <dbReference type="EMBL" id="GLB80814.1"/>
    </source>
</evidence>
<evidence type="ECO:0000313" key="5">
    <source>
        <dbReference type="Proteomes" id="UP001064782"/>
    </source>
</evidence>
<dbReference type="Pfam" id="PF01326">
    <property type="entry name" value="PPDK_N"/>
    <property type="match status" value="1"/>
</dbReference>